<evidence type="ECO:0000313" key="10">
    <source>
        <dbReference type="Proteomes" id="UP000838878"/>
    </source>
</evidence>
<feature type="non-terminal residue" evidence="9">
    <location>
        <position position="309"/>
    </location>
</feature>
<evidence type="ECO:0000256" key="2">
    <source>
        <dbReference type="ARBA" id="ARBA00022723"/>
    </source>
</evidence>
<dbReference type="PROSITE" id="PS50157">
    <property type="entry name" value="ZINC_FINGER_C2H2_2"/>
    <property type="match status" value="3"/>
</dbReference>
<sequence>MQPHSKTWTFFIFNTISYRTDRDKRHLMVYMDEREGAGRREGAVLPNSMEACEPPIQLEPVDLSLKRRSPTPRRRSKHFGTNYPTSSKVIKIEESTSSHLHFNPSHELPRIKIGPDLRSARKLKNVTRIKQPTIQQTPQTPLEMSNLFPPLPFTIPAQVKPVPHMEIKNFFLNTALHNALTDSLTQLAQKKMNIDKKETSNESKCQANNKTDKMTEECVNESRRRLHKCDVAGCHKVYTKSSHLKAHKRTHTGEKPYSCGWAGCGWRFARSDELTRHTRKHTGHRPFACPLCRRAFARSDHLGLHMRRH</sequence>
<dbReference type="GO" id="GO:0000978">
    <property type="term" value="F:RNA polymerase II cis-regulatory region sequence-specific DNA binding"/>
    <property type="evidence" value="ECO:0007669"/>
    <property type="project" value="TreeGrafter"/>
</dbReference>
<evidence type="ECO:0000256" key="5">
    <source>
        <dbReference type="ARBA" id="ARBA00022833"/>
    </source>
</evidence>
<dbReference type="InterPro" id="IPR013087">
    <property type="entry name" value="Znf_C2H2_type"/>
</dbReference>
<keyword evidence="6" id="KW-0539">Nucleus</keyword>
<dbReference type="GO" id="GO:0005634">
    <property type="term" value="C:nucleus"/>
    <property type="evidence" value="ECO:0007669"/>
    <property type="project" value="UniProtKB-SubCell"/>
</dbReference>
<evidence type="ECO:0000256" key="4">
    <source>
        <dbReference type="ARBA" id="ARBA00022771"/>
    </source>
</evidence>
<dbReference type="FunFam" id="3.30.160.60:FF:000018">
    <property type="entry name" value="Krueppel-like factor 15"/>
    <property type="match status" value="1"/>
</dbReference>
<dbReference type="PANTHER" id="PTHR23235:SF120">
    <property type="entry name" value="KRUPPEL-LIKE FACTOR 15"/>
    <property type="match status" value="1"/>
</dbReference>
<evidence type="ECO:0000313" key="9">
    <source>
        <dbReference type="EMBL" id="CAH0712911.1"/>
    </source>
</evidence>
<dbReference type="Gene3D" id="3.30.160.60">
    <property type="entry name" value="Classic Zinc Finger"/>
    <property type="match status" value="3"/>
</dbReference>
<keyword evidence="4 7" id="KW-0863">Zinc-finger</keyword>
<evidence type="ECO:0000256" key="6">
    <source>
        <dbReference type="ARBA" id="ARBA00023242"/>
    </source>
</evidence>
<dbReference type="SMART" id="SM00355">
    <property type="entry name" value="ZnF_C2H2"/>
    <property type="match status" value="3"/>
</dbReference>
<dbReference type="PROSITE" id="PS00028">
    <property type="entry name" value="ZINC_FINGER_C2H2_1"/>
    <property type="match status" value="3"/>
</dbReference>
<organism evidence="9 10">
    <name type="scientific">Brenthis ino</name>
    <name type="common">lesser marbled fritillary</name>
    <dbReference type="NCBI Taxonomy" id="405034"/>
    <lineage>
        <taxon>Eukaryota</taxon>
        <taxon>Metazoa</taxon>
        <taxon>Ecdysozoa</taxon>
        <taxon>Arthropoda</taxon>
        <taxon>Hexapoda</taxon>
        <taxon>Insecta</taxon>
        <taxon>Pterygota</taxon>
        <taxon>Neoptera</taxon>
        <taxon>Endopterygota</taxon>
        <taxon>Lepidoptera</taxon>
        <taxon>Glossata</taxon>
        <taxon>Ditrysia</taxon>
        <taxon>Papilionoidea</taxon>
        <taxon>Nymphalidae</taxon>
        <taxon>Heliconiinae</taxon>
        <taxon>Argynnini</taxon>
        <taxon>Brenthis</taxon>
    </lineage>
</organism>
<dbReference type="Pfam" id="PF00096">
    <property type="entry name" value="zf-C2H2"/>
    <property type="match status" value="3"/>
</dbReference>
<dbReference type="PANTHER" id="PTHR23235">
    <property type="entry name" value="KRUEPPEL-LIKE TRANSCRIPTION FACTOR"/>
    <property type="match status" value="1"/>
</dbReference>
<dbReference type="OrthoDB" id="4748970at2759"/>
<protein>
    <recommendedName>
        <fullName evidence="8">C2H2-type domain-containing protein</fullName>
    </recommendedName>
</protein>
<evidence type="ECO:0000256" key="1">
    <source>
        <dbReference type="ARBA" id="ARBA00004123"/>
    </source>
</evidence>
<gene>
    <name evidence="9" type="ORF">BINO364_LOCUS126</name>
</gene>
<evidence type="ECO:0000256" key="3">
    <source>
        <dbReference type="ARBA" id="ARBA00022737"/>
    </source>
</evidence>
<dbReference type="EMBL" id="OV170221">
    <property type="protein sequence ID" value="CAH0712911.1"/>
    <property type="molecule type" value="Genomic_DNA"/>
</dbReference>
<feature type="domain" description="C2H2-type" evidence="8">
    <location>
        <begin position="287"/>
        <end position="309"/>
    </location>
</feature>
<proteinExistence type="predicted"/>
<dbReference type="GO" id="GO:0008270">
    <property type="term" value="F:zinc ion binding"/>
    <property type="evidence" value="ECO:0007669"/>
    <property type="project" value="UniProtKB-KW"/>
</dbReference>
<evidence type="ECO:0000259" key="8">
    <source>
        <dbReference type="PROSITE" id="PS50157"/>
    </source>
</evidence>
<dbReference type="AlphaFoldDB" id="A0A8S4HXZ4"/>
<dbReference type="FunFam" id="3.30.160.60:FF:000446">
    <property type="entry name" value="Zinc finger protein"/>
    <property type="match status" value="1"/>
</dbReference>
<keyword evidence="10" id="KW-1185">Reference proteome</keyword>
<accession>A0A8S4HXZ4</accession>
<dbReference type="SUPFAM" id="SSF57667">
    <property type="entry name" value="beta-beta-alpha zinc fingers"/>
    <property type="match status" value="2"/>
</dbReference>
<keyword evidence="3" id="KW-0677">Repeat</keyword>
<evidence type="ECO:0000256" key="7">
    <source>
        <dbReference type="PROSITE-ProRule" id="PRU00042"/>
    </source>
</evidence>
<dbReference type="Proteomes" id="UP000838878">
    <property type="component" value="Chromosome 1"/>
</dbReference>
<dbReference type="GO" id="GO:0000981">
    <property type="term" value="F:DNA-binding transcription factor activity, RNA polymerase II-specific"/>
    <property type="evidence" value="ECO:0007669"/>
    <property type="project" value="TreeGrafter"/>
</dbReference>
<dbReference type="InterPro" id="IPR036236">
    <property type="entry name" value="Znf_C2H2_sf"/>
</dbReference>
<reference evidence="9" key="1">
    <citation type="submission" date="2021-12" db="EMBL/GenBank/DDBJ databases">
        <authorList>
            <person name="Martin H S."/>
        </authorList>
    </citation>
    <scope>NUCLEOTIDE SEQUENCE</scope>
</reference>
<name>A0A8S4HXZ4_9NEOP</name>
<feature type="domain" description="C2H2-type" evidence="8">
    <location>
        <begin position="227"/>
        <end position="256"/>
    </location>
</feature>
<keyword evidence="5" id="KW-0862">Zinc</keyword>
<feature type="domain" description="C2H2-type" evidence="8">
    <location>
        <begin position="257"/>
        <end position="286"/>
    </location>
</feature>
<comment type="subcellular location">
    <subcellularLocation>
        <location evidence="1">Nucleus</location>
    </subcellularLocation>
</comment>
<dbReference type="FunFam" id="3.30.160.60:FF:000021">
    <property type="entry name" value="Basic krueppel-like factor 3"/>
    <property type="match status" value="1"/>
</dbReference>
<keyword evidence="2" id="KW-0479">Metal-binding</keyword>